<feature type="region of interest" description="Disordered" evidence="4">
    <location>
        <begin position="319"/>
        <end position="376"/>
    </location>
</feature>
<dbReference type="STRING" id="4577.A0A1D6KCC9"/>
<dbReference type="InterPro" id="IPR029058">
    <property type="entry name" value="AB_hydrolase_fold"/>
</dbReference>
<accession>A0A1D6KCC9</accession>
<keyword evidence="5" id="KW-1133">Transmembrane helix</keyword>
<organism evidence="7">
    <name type="scientific">Zea mays</name>
    <name type="common">Maize</name>
    <dbReference type="NCBI Taxonomy" id="4577"/>
    <lineage>
        <taxon>Eukaryota</taxon>
        <taxon>Viridiplantae</taxon>
        <taxon>Streptophyta</taxon>
        <taxon>Embryophyta</taxon>
        <taxon>Tracheophyta</taxon>
        <taxon>Spermatophyta</taxon>
        <taxon>Magnoliopsida</taxon>
        <taxon>Liliopsida</taxon>
        <taxon>Poales</taxon>
        <taxon>Poaceae</taxon>
        <taxon>PACMAD clade</taxon>
        <taxon>Panicoideae</taxon>
        <taxon>Andropogonodae</taxon>
        <taxon>Andropogoneae</taxon>
        <taxon>Tripsacinae</taxon>
        <taxon>Zea</taxon>
    </lineage>
</organism>
<dbReference type="AlphaFoldDB" id="A0A1D6KCC9"/>
<comment type="subcellular location">
    <subcellularLocation>
        <location evidence="1">Cytoplasm</location>
    </subcellularLocation>
</comment>
<dbReference type="Pfam" id="PF00561">
    <property type="entry name" value="Abhydrolase_1"/>
    <property type="match status" value="1"/>
</dbReference>
<feature type="compositionally biased region" description="Polar residues" evidence="4">
    <location>
        <begin position="323"/>
        <end position="332"/>
    </location>
</feature>
<dbReference type="EMBL" id="CM007647">
    <property type="protein sequence ID" value="ONM00925.1"/>
    <property type="molecule type" value="Genomic_DNA"/>
</dbReference>
<protein>
    <recommendedName>
        <fullName evidence="2">Maspardin</fullName>
    </recommendedName>
</protein>
<feature type="transmembrane region" description="Helical" evidence="5">
    <location>
        <begin position="422"/>
        <end position="440"/>
    </location>
</feature>
<sequence length="454" mass="50504">MKGVGGGAASPGDYVYFKSVVPLHKISFSLRLQMSPTSNRISNEKGLVAGAEEDIGSKLWRYYDFGPKVVPPLVCIPGIAGTADVYYKQIMSLCMKGYRVISIDVPQVWNHHEWIHSFEKFLDSMNIHHVILYCPRMQVHIYGTSLGGFLAQIFAEHRPRRVKSLVLSNTFLETHKFAAAMPWSPVVNWTPSFLLKRYLLTGIRDGPHEPFIADSVDFVVGQVETLSRDDLSSRLMLNVNVASVGSLMLPDSLITIMDTNDYSAVPQQLKEQLNERYPGARRAVLKTGGDFPFLSRPDEVNLYLQLHLRRVGVEPRSDLVQGFTRNGSAGSSKDQKDGGDSFDNSGGDNGHHGSGGSDHDRRHCASESHHSDEPIPTSTMLANTVLGMNWLCRKSWKRVLQHIGATVVSGKAKRASQMMGEALLYVCIIIMYACLIFIYLPSLGGVWSKVFLEF</sequence>
<keyword evidence="7" id="KW-0378">Hydrolase</keyword>
<keyword evidence="5" id="KW-0812">Transmembrane</keyword>
<dbReference type="InParanoid" id="A0A1D6KCC9"/>
<evidence type="ECO:0000313" key="7">
    <source>
        <dbReference type="EMBL" id="ONM00925.1"/>
    </source>
</evidence>
<dbReference type="SUPFAM" id="SSF53474">
    <property type="entry name" value="alpha/beta-Hydrolases"/>
    <property type="match status" value="1"/>
</dbReference>
<dbReference type="FunCoup" id="A0A1D6KCC9">
    <property type="interactions" value="1785"/>
</dbReference>
<evidence type="ECO:0000256" key="2">
    <source>
        <dbReference type="ARBA" id="ARBA00020148"/>
    </source>
</evidence>
<dbReference type="GO" id="GO:0016787">
    <property type="term" value="F:hydrolase activity"/>
    <property type="evidence" value="ECO:0007669"/>
    <property type="project" value="UniProtKB-KW"/>
</dbReference>
<evidence type="ECO:0000256" key="4">
    <source>
        <dbReference type="SAM" id="MobiDB-lite"/>
    </source>
</evidence>
<evidence type="ECO:0000256" key="3">
    <source>
        <dbReference type="ARBA" id="ARBA00022490"/>
    </source>
</evidence>
<dbReference type="IntAct" id="A0A1D6KCC9">
    <property type="interactions" value="9"/>
</dbReference>
<proteinExistence type="predicted"/>
<evidence type="ECO:0000256" key="1">
    <source>
        <dbReference type="ARBA" id="ARBA00004496"/>
    </source>
</evidence>
<dbReference type="PANTHER" id="PTHR15913:SF0">
    <property type="entry name" value="MASPARDIN"/>
    <property type="match status" value="1"/>
</dbReference>
<feature type="compositionally biased region" description="Basic and acidic residues" evidence="4">
    <location>
        <begin position="357"/>
        <end position="373"/>
    </location>
</feature>
<dbReference type="SMR" id="A0A1D6KCC9"/>
<keyword evidence="5" id="KW-0472">Membrane</keyword>
<dbReference type="ExpressionAtlas" id="A0A1D6KCC9">
    <property type="expression patterns" value="baseline and differential"/>
</dbReference>
<keyword evidence="3" id="KW-0963">Cytoplasm</keyword>
<dbReference type="PANTHER" id="PTHR15913">
    <property type="entry name" value="ACID CLUSTER PROTEIN 33"/>
    <property type="match status" value="1"/>
</dbReference>
<dbReference type="InterPro" id="IPR000073">
    <property type="entry name" value="AB_hydrolase_1"/>
</dbReference>
<evidence type="ECO:0000259" key="6">
    <source>
        <dbReference type="Pfam" id="PF00561"/>
    </source>
</evidence>
<name>A0A1D6KCC9_MAIZE</name>
<dbReference type="GO" id="GO:0005737">
    <property type="term" value="C:cytoplasm"/>
    <property type="evidence" value="ECO:0007669"/>
    <property type="project" value="UniProtKB-SubCell"/>
</dbReference>
<evidence type="ECO:0000256" key="5">
    <source>
        <dbReference type="SAM" id="Phobius"/>
    </source>
</evidence>
<dbReference type="Gene3D" id="3.40.50.1820">
    <property type="entry name" value="alpha/beta hydrolase"/>
    <property type="match status" value="1"/>
</dbReference>
<dbReference type="InterPro" id="IPR026151">
    <property type="entry name" value="Maspardin"/>
</dbReference>
<reference evidence="7" key="1">
    <citation type="submission" date="2015-12" db="EMBL/GenBank/DDBJ databases">
        <title>Update maize B73 reference genome by single molecule sequencing technologies.</title>
        <authorList>
            <consortium name="Maize Genome Sequencing Project"/>
            <person name="Ware D."/>
        </authorList>
    </citation>
    <scope>NUCLEOTIDE SEQUENCE [LARGE SCALE GENOMIC DNA]</scope>
    <source>
        <tissue evidence="7">Seedling</tissue>
    </source>
</reference>
<feature type="domain" description="AB hydrolase-1" evidence="6">
    <location>
        <begin position="71"/>
        <end position="178"/>
    </location>
</feature>
<gene>
    <name evidence="7" type="ORF">ZEAMMB73_Zm00001d030385</name>
</gene>